<keyword evidence="6" id="KW-1185">Reference proteome</keyword>
<keyword evidence="3 5" id="KW-0067">ATP-binding</keyword>
<dbReference type="GO" id="GO:0015808">
    <property type="term" value="P:L-alanine transport"/>
    <property type="evidence" value="ECO:0007669"/>
    <property type="project" value="TreeGrafter"/>
</dbReference>
<reference evidence="5 6" key="2">
    <citation type="submission" date="2019-09" db="EMBL/GenBank/DDBJ databases">
        <authorList>
            <person name="Jin C."/>
        </authorList>
    </citation>
    <scope>NUCLEOTIDE SEQUENCE [LARGE SCALE GENOMIC DNA]</scope>
    <source>
        <strain evidence="5 6">BN140002</strain>
    </source>
</reference>
<sequence>MTLLVVEGLNKRFGGVTAARDVSFSLDAGELLAVIGPNGAGKSTTFGMVGGQLRPDSGSVSLLGEPITGLPSRAIWRKGVGRTFQVAQTFVSMTVAENVQMALVSHHGRTRNLLARTRALYRPEALDLLDRVGMRGDADRPVAELAYGDVKRVELAIALAAAPKLLLMDEPTAGMAPRERAALMALTAGIARRDRIGVLFTEHDMDAVFAHADRILVLVRGEIIARGSPDEVRGNARVKQVYLGETGSRAALRSRRETAVP</sequence>
<dbReference type="InterPro" id="IPR003439">
    <property type="entry name" value="ABC_transporter-like_ATP-bd"/>
</dbReference>
<dbReference type="GO" id="GO:1903806">
    <property type="term" value="P:L-isoleucine import across plasma membrane"/>
    <property type="evidence" value="ECO:0007669"/>
    <property type="project" value="TreeGrafter"/>
</dbReference>
<evidence type="ECO:0000256" key="1">
    <source>
        <dbReference type="ARBA" id="ARBA00022448"/>
    </source>
</evidence>
<organism evidence="5 6">
    <name type="scientific">Salinarimonas soli</name>
    <dbReference type="NCBI Taxonomy" id="1638099"/>
    <lineage>
        <taxon>Bacteria</taxon>
        <taxon>Pseudomonadati</taxon>
        <taxon>Pseudomonadota</taxon>
        <taxon>Alphaproteobacteria</taxon>
        <taxon>Hyphomicrobiales</taxon>
        <taxon>Salinarimonadaceae</taxon>
        <taxon>Salinarimonas</taxon>
    </lineage>
</organism>
<dbReference type="GO" id="GO:0042941">
    <property type="term" value="P:D-alanine transmembrane transport"/>
    <property type="evidence" value="ECO:0007669"/>
    <property type="project" value="TreeGrafter"/>
</dbReference>
<name>A0A5B2UZR5_9HYPH</name>
<dbReference type="Proteomes" id="UP000323142">
    <property type="component" value="Unassembled WGS sequence"/>
</dbReference>
<dbReference type="GO" id="GO:0005524">
    <property type="term" value="F:ATP binding"/>
    <property type="evidence" value="ECO:0007669"/>
    <property type="project" value="UniProtKB-KW"/>
</dbReference>
<dbReference type="CDD" id="cd03219">
    <property type="entry name" value="ABC_Mj1267_LivG_branched"/>
    <property type="match status" value="1"/>
</dbReference>
<evidence type="ECO:0000259" key="4">
    <source>
        <dbReference type="PROSITE" id="PS50893"/>
    </source>
</evidence>
<dbReference type="SMART" id="SM00382">
    <property type="entry name" value="AAA"/>
    <property type="match status" value="1"/>
</dbReference>
<evidence type="ECO:0000256" key="3">
    <source>
        <dbReference type="ARBA" id="ARBA00022840"/>
    </source>
</evidence>
<comment type="caution">
    <text evidence="5">The sequence shown here is derived from an EMBL/GenBank/DDBJ whole genome shotgun (WGS) entry which is preliminary data.</text>
</comment>
<dbReference type="GO" id="GO:1903805">
    <property type="term" value="P:L-valine import across plasma membrane"/>
    <property type="evidence" value="ECO:0007669"/>
    <property type="project" value="TreeGrafter"/>
</dbReference>
<protein>
    <submittedName>
        <fullName evidence="5">ABC transporter ATP-binding protein</fullName>
    </submittedName>
</protein>
<gene>
    <name evidence="5" type="ORF">F0L46_25150</name>
</gene>
<dbReference type="Gene3D" id="3.40.50.300">
    <property type="entry name" value="P-loop containing nucleotide triphosphate hydrolases"/>
    <property type="match status" value="1"/>
</dbReference>
<dbReference type="GO" id="GO:0005886">
    <property type="term" value="C:plasma membrane"/>
    <property type="evidence" value="ECO:0007669"/>
    <property type="project" value="TreeGrafter"/>
</dbReference>
<dbReference type="OrthoDB" id="9806149at2"/>
<keyword evidence="1" id="KW-0813">Transport</keyword>
<dbReference type="PANTHER" id="PTHR45772">
    <property type="entry name" value="CONSERVED COMPONENT OF ABC TRANSPORTER FOR NATURAL AMINO ACIDS-RELATED"/>
    <property type="match status" value="1"/>
</dbReference>
<evidence type="ECO:0000256" key="2">
    <source>
        <dbReference type="ARBA" id="ARBA00022741"/>
    </source>
</evidence>
<dbReference type="AlphaFoldDB" id="A0A5B2UZR5"/>
<dbReference type="Pfam" id="PF12399">
    <property type="entry name" value="BCA_ABC_TP_C"/>
    <property type="match status" value="1"/>
</dbReference>
<accession>A0A5B2UZR5</accession>
<dbReference type="GO" id="GO:0005304">
    <property type="term" value="F:L-valine transmembrane transporter activity"/>
    <property type="evidence" value="ECO:0007669"/>
    <property type="project" value="TreeGrafter"/>
</dbReference>
<dbReference type="InterPro" id="IPR051120">
    <property type="entry name" value="ABC_AA/LPS_Transport"/>
</dbReference>
<dbReference type="InterPro" id="IPR032823">
    <property type="entry name" value="BCA_ABC_TP_C"/>
</dbReference>
<evidence type="ECO:0000313" key="6">
    <source>
        <dbReference type="Proteomes" id="UP000323142"/>
    </source>
</evidence>
<dbReference type="PROSITE" id="PS50893">
    <property type="entry name" value="ABC_TRANSPORTER_2"/>
    <property type="match status" value="1"/>
</dbReference>
<dbReference type="RefSeq" id="WP_149822361.1">
    <property type="nucleotide sequence ID" value="NZ_VUOA01000066.1"/>
</dbReference>
<feature type="domain" description="ABC transporter" evidence="4">
    <location>
        <begin position="4"/>
        <end position="245"/>
    </location>
</feature>
<keyword evidence="2" id="KW-0547">Nucleotide-binding</keyword>
<dbReference type="InterPro" id="IPR027417">
    <property type="entry name" value="P-loop_NTPase"/>
</dbReference>
<dbReference type="PANTHER" id="PTHR45772:SF7">
    <property type="entry name" value="AMINO ACID ABC TRANSPORTER ATP-BINDING PROTEIN"/>
    <property type="match status" value="1"/>
</dbReference>
<evidence type="ECO:0000313" key="5">
    <source>
        <dbReference type="EMBL" id="KAA2232134.1"/>
    </source>
</evidence>
<dbReference type="Pfam" id="PF00005">
    <property type="entry name" value="ABC_tran"/>
    <property type="match status" value="1"/>
</dbReference>
<reference evidence="5 6" key="1">
    <citation type="submission" date="2019-09" db="EMBL/GenBank/DDBJ databases">
        <title>Salinarimonas rosea gen. nov., sp. nov., a new member of the a-2 subgroup of the Proteobacteria.</title>
        <authorList>
            <person name="Liu J."/>
        </authorList>
    </citation>
    <scope>NUCLEOTIDE SEQUENCE [LARGE SCALE GENOMIC DNA]</scope>
    <source>
        <strain evidence="5 6">BN140002</strain>
    </source>
</reference>
<dbReference type="InterPro" id="IPR003593">
    <property type="entry name" value="AAA+_ATPase"/>
</dbReference>
<dbReference type="GO" id="GO:0016887">
    <property type="term" value="F:ATP hydrolysis activity"/>
    <property type="evidence" value="ECO:0007669"/>
    <property type="project" value="InterPro"/>
</dbReference>
<dbReference type="GO" id="GO:0015192">
    <property type="term" value="F:L-phenylalanine transmembrane transporter activity"/>
    <property type="evidence" value="ECO:0007669"/>
    <property type="project" value="TreeGrafter"/>
</dbReference>
<proteinExistence type="predicted"/>
<dbReference type="GO" id="GO:0015188">
    <property type="term" value="F:L-isoleucine transmembrane transporter activity"/>
    <property type="evidence" value="ECO:0007669"/>
    <property type="project" value="TreeGrafter"/>
</dbReference>
<dbReference type="EMBL" id="VUOA01000066">
    <property type="protein sequence ID" value="KAA2232134.1"/>
    <property type="molecule type" value="Genomic_DNA"/>
</dbReference>
<dbReference type="SUPFAM" id="SSF52540">
    <property type="entry name" value="P-loop containing nucleoside triphosphate hydrolases"/>
    <property type="match status" value="1"/>
</dbReference>